<sequence length="449" mass="51069">MEAIDNYANEHLARSLAYSILELRQQHHFPALVPLASEALKQRILYLHPVSHSDPDEWNSIIQWQEDQCPEQIELLWQTSHRRHQALGDDVYQNPVYFKRFDADTMHVVIPFQQQDDSVFLVILILEQEQTKAENTPQQQEEEPELKYQNTKQIPLQEWQDIESTWSTTLEEAERKYLLNITTKKTGKPHKPEVDEDASAEYWGEWSSDEDQRNDLDKNVDSNTRGEDSDSDDEYYAHWSENPDTLTPGPETTLEPSNYIPSSLQQELDEEYDQSWNPLYTVPSVPNLMDAHSQALEELTNMLQASLPPPPPGASSAANTMRRPPFHVMTSVDPSLPKSLQHPPPFLDDDVQRQHVPGAYPESRTRTPVRSASFGKITPLSMSTTKNNQVQPPVPPAPASSWDDQKKNAGTLLLKKSLHALVGAAKLLGLTSDEINAMTTDVINDSFYN</sequence>
<evidence type="ECO:0000313" key="3">
    <source>
        <dbReference type="Proteomes" id="UP000242146"/>
    </source>
</evidence>
<feature type="compositionally biased region" description="Basic and acidic residues" evidence="1">
    <location>
        <begin position="210"/>
        <end position="228"/>
    </location>
</feature>
<gene>
    <name evidence="2" type="ORF">DM01DRAFT_1315985</name>
</gene>
<feature type="region of interest" description="Disordered" evidence="1">
    <location>
        <begin position="382"/>
        <end position="404"/>
    </location>
</feature>
<evidence type="ECO:0000313" key="2">
    <source>
        <dbReference type="EMBL" id="ORX61300.1"/>
    </source>
</evidence>
<feature type="region of interest" description="Disordered" evidence="1">
    <location>
        <begin position="132"/>
        <end position="152"/>
    </location>
</feature>
<dbReference type="OrthoDB" id="5578001at2759"/>
<dbReference type="AlphaFoldDB" id="A0A1X2GTG0"/>
<keyword evidence="3" id="KW-1185">Reference proteome</keyword>
<comment type="caution">
    <text evidence="2">The sequence shown here is derived from an EMBL/GenBank/DDBJ whole genome shotgun (WGS) entry which is preliminary data.</text>
</comment>
<protein>
    <submittedName>
        <fullName evidence="2">Uncharacterized protein</fullName>
    </submittedName>
</protein>
<name>A0A1X2GTG0_9FUNG</name>
<evidence type="ECO:0000256" key="1">
    <source>
        <dbReference type="SAM" id="MobiDB-lite"/>
    </source>
</evidence>
<organism evidence="2 3">
    <name type="scientific">Hesseltinella vesiculosa</name>
    <dbReference type="NCBI Taxonomy" id="101127"/>
    <lineage>
        <taxon>Eukaryota</taxon>
        <taxon>Fungi</taxon>
        <taxon>Fungi incertae sedis</taxon>
        <taxon>Mucoromycota</taxon>
        <taxon>Mucoromycotina</taxon>
        <taxon>Mucoromycetes</taxon>
        <taxon>Mucorales</taxon>
        <taxon>Cunninghamellaceae</taxon>
        <taxon>Hesseltinella</taxon>
    </lineage>
</organism>
<reference evidence="2 3" key="1">
    <citation type="submission" date="2016-07" db="EMBL/GenBank/DDBJ databases">
        <title>Pervasive Adenine N6-methylation of Active Genes in Fungi.</title>
        <authorList>
            <consortium name="DOE Joint Genome Institute"/>
            <person name="Mondo S.J."/>
            <person name="Dannebaum R.O."/>
            <person name="Kuo R.C."/>
            <person name="Labutti K."/>
            <person name="Haridas S."/>
            <person name="Kuo A."/>
            <person name="Salamov A."/>
            <person name="Ahrendt S.R."/>
            <person name="Lipzen A."/>
            <person name="Sullivan W."/>
            <person name="Andreopoulos W.B."/>
            <person name="Clum A."/>
            <person name="Lindquist E."/>
            <person name="Daum C."/>
            <person name="Ramamoorthy G.K."/>
            <person name="Gryganskyi A."/>
            <person name="Culley D."/>
            <person name="Magnuson J.K."/>
            <person name="James T.Y."/>
            <person name="O'Malley M.A."/>
            <person name="Stajich J.E."/>
            <person name="Spatafora J.W."/>
            <person name="Visel A."/>
            <person name="Grigoriev I.V."/>
        </authorList>
    </citation>
    <scope>NUCLEOTIDE SEQUENCE [LARGE SCALE GENOMIC DNA]</scope>
    <source>
        <strain evidence="2 3">NRRL 3301</strain>
    </source>
</reference>
<proteinExistence type="predicted"/>
<feature type="compositionally biased region" description="Low complexity" evidence="1">
    <location>
        <begin position="243"/>
        <end position="256"/>
    </location>
</feature>
<dbReference type="EMBL" id="MCGT01000003">
    <property type="protein sequence ID" value="ORX61300.1"/>
    <property type="molecule type" value="Genomic_DNA"/>
</dbReference>
<dbReference type="Proteomes" id="UP000242146">
    <property type="component" value="Unassembled WGS sequence"/>
</dbReference>
<accession>A0A1X2GTG0</accession>
<feature type="region of interest" description="Disordered" evidence="1">
    <location>
        <begin position="204"/>
        <end position="258"/>
    </location>
</feature>